<dbReference type="PANTHER" id="PTHR21180">
    <property type="entry name" value="ENDONUCLEASE/EXONUCLEASE/PHOSPHATASE FAMILY DOMAIN-CONTAINING PROTEIN 1"/>
    <property type="match status" value="1"/>
</dbReference>
<evidence type="ECO:0000313" key="2">
    <source>
        <dbReference type="Proteomes" id="UP000284120"/>
    </source>
</evidence>
<dbReference type="InterPro" id="IPR010994">
    <property type="entry name" value="RuvA_2-like"/>
</dbReference>
<dbReference type="AlphaFoldDB" id="A0A443YWU5"/>
<dbReference type="Pfam" id="PF12836">
    <property type="entry name" value="HHH_3"/>
    <property type="match status" value="3"/>
</dbReference>
<organism evidence="1 2">
    <name type="scientific">Pedobacter chitinilyticus</name>
    <dbReference type="NCBI Taxonomy" id="2233776"/>
    <lineage>
        <taxon>Bacteria</taxon>
        <taxon>Pseudomonadati</taxon>
        <taxon>Bacteroidota</taxon>
        <taxon>Sphingobacteriia</taxon>
        <taxon>Sphingobacteriales</taxon>
        <taxon>Sphingobacteriaceae</taxon>
        <taxon>Pedobacter</taxon>
    </lineage>
</organism>
<dbReference type="InterPro" id="IPR051675">
    <property type="entry name" value="Endo/Exo/Phosphatase_dom_1"/>
</dbReference>
<evidence type="ECO:0000313" key="1">
    <source>
        <dbReference type="EMBL" id="RWU08448.1"/>
    </source>
</evidence>
<dbReference type="OrthoDB" id="981124at2"/>
<name>A0A443YWU5_9SPHI</name>
<dbReference type="Proteomes" id="UP000284120">
    <property type="component" value="Unassembled WGS sequence"/>
</dbReference>
<proteinExistence type="predicted"/>
<dbReference type="SUPFAM" id="SSF47781">
    <property type="entry name" value="RuvA domain 2-like"/>
    <property type="match status" value="3"/>
</dbReference>
<dbReference type="RefSeq" id="WP_113646969.1">
    <property type="nucleotide sequence ID" value="NZ_QMHN01000002.1"/>
</dbReference>
<dbReference type="PANTHER" id="PTHR21180:SF32">
    <property type="entry name" value="ENDONUCLEASE_EXONUCLEASE_PHOSPHATASE FAMILY DOMAIN-CONTAINING PROTEIN 1"/>
    <property type="match status" value="1"/>
</dbReference>
<dbReference type="Gene3D" id="1.10.150.280">
    <property type="entry name" value="AF1531-like domain"/>
    <property type="match status" value="3"/>
</dbReference>
<reference evidence="1 2" key="1">
    <citation type="submission" date="2018-06" db="EMBL/GenBank/DDBJ databases">
        <title>Pedobacter endophyticus sp. nov., an endophytic bacterium isolated from a leaf of Triticum aestivum.</title>
        <authorList>
            <person name="Zhang L."/>
        </authorList>
    </citation>
    <scope>NUCLEOTIDE SEQUENCE [LARGE SCALE GENOMIC DNA]</scope>
    <source>
        <strain evidence="1 2">CM134L-2</strain>
    </source>
</reference>
<gene>
    <name evidence="1" type="ORF">DPV69_08730</name>
</gene>
<dbReference type="GO" id="GO:0015628">
    <property type="term" value="P:protein secretion by the type II secretion system"/>
    <property type="evidence" value="ECO:0007669"/>
    <property type="project" value="TreeGrafter"/>
</dbReference>
<sequence length="298" mass="35013">MKNWLINHYGFSKRSLNGMLLLLLLIIAATFAPSVYRRYFLSPPTIDPTERQALQQLELADRYAKPTYKSTRNEIEEITARPTVHYQTFDPNLIDEKRWQQFGLSYKQAMSIVNYVKKGGRFYKPEDLKRMYTISPEKYEALLPYVVISTSKPFEKKAMPVYPKKEAVVIDINKADTLELDKIRGIGVSFAKRIIKYRERLGGFYSKEQLFEVFGIDTPKFNEIKDQIKIDVEAIRKLNINTVEFEDLKKHPYLSYKQMNAIIQYRKQHGAYKSIADLNKVLILKPEIIQRMEPYLSF</sequence>
<dbReference type="EMBL" id="SAYW01000002">
    <property type="protein sequence ID" value="RWU08448.1"/>
    <property type="molecule type" value="Genomic_DNA"/>
</dbReference>
<keyword evidence="2" id="KW-1185">Reference proteome</keyword>
<protein>
    <submittedName>
        <fullName evidence="1">Helix-hairpin-helix domain-containing protein</fullName>
    </submittedName>
</protein>
<accession>A0A443YWU5</accession>
<comment type="caution">
    <text evidence="1">The sequence shown here is derived from an EMBL/GenBank/DDBJ whole genome shotgun (WGS) entry which is preliminary data.</text>
</comment>
<dbReference type="GO" id="GO:0015627">
    <property type="term" value="C:type II protein secretion system complex"/>
    <property type="evidence" value="ECO:0007669"/>
    <property type="project" value="TreeGrafter"/>
</dbReference>